<dbReference type="AlphaFoldDB" id="A0A173QUF0"/>
<evidence type="ECO:0000313" key="16">
    <source>
        <dbReference type="Proteomes" id="UP000095564"/>
    </source>
</evidence>
<keyword evidence="5 10" id="KW-0067">ATP-binding</keyword>
<dbReference type="RefSeq" id="WP_044923368.1">
    <property type="nucleotide sequence ID" value="NZ_CACRSX010000052.1"/>
</dbReference>
<dbReference type="InterPro" id="IPR023168">
    <property type="entry name" value="GatB_Yqey_C_2"/>
</dbReference>
<dbReference type="SUPFAM" id="SSF55931">
    <property type="entry name" value="Glutamine synthetase/guanido kinase"/>
    <property type="match status" value="1"/>
</dbReference>
<dbReference type="EMBL" id="CZAU01000001">
    <property type="protein sequence ID" value="CUO92965.1"/>
    <property type="molecule type" value="Genomic_DNA"/>
</dbReference>
<evidence type="ECO:0000259" key="11">
    <source>
        <dbReference type="SMART" id="SM00845"/>
    </source>
</evidence>
<keyword evidence="4 10" id="KW-0547">Nucleotide-binding</keyword>
<organism evidence="13 17">
    <name type="scientific">Anaerostipes hadrus</name>
    <dbReference type="NCBI Taxonomy" id="649756"/>
    <lineage>
        <taxon>Bacteria</taxon>
        <taxon>Bacillati</taxon>
        <taxon>Bacillota</taxon>
        <taxon>Clostridia</taxon>
        <taxon>Lachnospirales</taxon>
        <taxon>Lachnospiraceae</taxon>
        <taxon>Anaerostipes</taxon>
    </lineage>
</organism>
<evidence type="ECO:0000256" key="10">
    <source>
        <dbReference type="HAMAP-Rule" id="MF_00121"/>
    </source>
</evidence>
<dbReference type="Pfam" id="PF02637">
    <property type="entry name" value="GatB_Yqey"/>
    <property type="match status" value="1"/>
</dbReference>
<comment type="function">
    <text evidence="7 10">Allows the formation of correctly charged Asn-tRNA(Asn) or Gln-tRNA(Gln) through the transamidation of misacylated Asp-tRNA(Asn) or Glu-tRNA(Gln) in organisms which lack either or both of asparaginyl-tRNA or glutaminyl-tRNA synthetases. The reaction takes place in the presence of glutamine and ATP through an activated phospho-Asp-tRNA(Asn) or phospho-Glu-tRNA(Gln).</text>
</comment>
<evidence type="ECO:0000256" key="1">
    <source>
        <dbReference type="ARBA" id="ARBA00005306"/>
    </source>
</evidence>
<name>A0A173QUF0_ANAHA</name>
<dbReference type="PANTHER" id="PTHR11659">
    <property type="entry name" value="GLUTAMYL-TRNA GLN AMIDOTRANSFERASE SUBUNIT B MITOCHONDRIAL AND PROKARYOTIC PET112-RELATED"/>
    <property type="match status" value="1"/>
</dbReference>
<comment type="similarity">
    <text evidence="1 10">Belongs to the GatB/GatE family. GatB subfamily.</text>
</comment>
<reference evidence="15 19" key="3">
    <citation type="journal article" date="2020" name="Cell Host Microbe">
        <title>Functional and Genomic Variation between Human-Derived Isolates of Lachnospiraceae Reveals Inter- and Intra-Species Diversity.</title>
        <authorList>
            <person name="Sorbara M.T."/>
            <person name="Littmann E.R."/>
            <person name="Fontana E."/>
            <person name="Moody T.U."/>
            <person name="Kohout C.E."/>
            <person name="Gjonbalaj M."/>
            <person name="Eaton V."/>
            <person name="Seok R."/>
            <person name="Leiner I.M."/>
            <person name="Pamer E.G."/>
        </authorList>
    </citation>
    <scope>NUCLEOTIDE SEQUENCE [LARGE SCALE GENOMIC DNA]</scope>
    <source>
        <strain evidence="15 19">MSK.14.57</strain>
    </source>
</reference>
<keyword evidence="3 10" id="KW-0436">Ligase</keyword>
<feature type="domain" description="Asn/Gln amidotransferase" evidence="11">
    <location>
        <begin position="329"/>
        <end position="476"/>
    </location>
</feature>
<dbReference type="EMBL" id="CP012098">
    <property type="protein sequence ID" value="AQP38826.1"/>
    <property type="molecule type" value="Genomic_DNA"/>
</dbReference>
<evidence type="ECO:0000256" key="6">
    <source>
        <dbReference type="ARBA" id="ARBA00022917"/>
    </source>
</evidence>
<dbReference type="InterPro" id="IPR004413">
    <property type="entry name" value="GatB"/>
</dbReference>
<dbReference type="GO" id="GO:0005524">
    <property type="term" value="F:ATP binding"/>
    <property type="evidence" value="ECO:0007669"/>
    <property type="project" value="UniProtKB-KW"/>
</dbReference>
<gene>
    <name evidence="13" type="primary">gatB_1</name>
    <name evidence="10 15" type="synonym">gatB</name>
    <name evidence="12" type="ORF">DO83_03945</name>
    <name evidence="13" type="ORF">ERS852425_00034</name>
    <name evidence="14" type="ORF">ERS852520_00214</name>
    <name evidence="15" type="ORF">G5A72_02985</name>
</gene>
<comment type="catalytic activity">
    <reaction evidence="8 10">
        <text>L-aspartyl-tRNA(Asn) + L-glutamine + ATP + H2O = L-asparaginyl-tRNA(Asn) + L-glutamate + ADP + phosphate + 2 H(+)</text>
        <dbReference type="Rhea" id="RHEA:14513"/>
        <dbReference type="Rhea" id="RHEA-COMP:9674"/>
        <dbReference type="Rhea" id="RHEA-COMP:9677"/>
        <dbReference type="ChEBI" id="CHEBI:15377"/>
        <dbReference type="ChEBI" id="CHEBI:15378"/>
        <dbReference type="ChEBI" id="CHEBI:29985"/>
        <dbReference type="ChEBI" id="CHEBI:30616"/>
        <dbReference type="ChEBI" id="CHEBI:43474"/>
        <dbReference type="ChEBI" id="CHEBI:58359"/>
        <dbReference type="ChEBI" id="CHEBI:78515"/>
        <dbReference type="ChEBI" id="CHEBI:78516"/>
        <dbReference type="ChEBI" id="CHEBI:456216"/>
    </reaction>
</comment>
<dbReference type="Gene3D" id="1.10.10.410">
    <property type="match status" value="1"/>
</dbReference>
<dbReference type="InterPro" id="IPR003789">
    <property type="entry name" value="Asn/Gln_tRNA_amidoTrase-B-like"/>
</dbReference>
<sequence>MSKNYETVIGLEVHVELATKTKIFCGCSTAFGGAPNTHTCPVCTGMPGSLPVLNKQVVEYAMAVGLATNCDITQNCKFDRKNYFYPDNPQNYQISQLYLPICRNGKVEIDVDGEKKDIRIHEIHMEEDAGKLVHDPWTGDSLVDFNRSGVPLIEIVSEPDMRSADEVIAYLEKLRLIIQYLGASDCKLQEGSMRADVNLSVREVGAEEFGTRTEMKNLNSFKAIKRAIEGEMERQIDLIEAGEKVVQETRRWDDTKGASYAMRSKEDAQDYRYFPDPDLVPIEISDEWMDKVRDAQPEFRDEKKVRYKEEYDLPDYDIDIITGSKHLADIFEATIALGSEPKEVSNWLMGETIRLVNESEMDIDDVSFKPEHLAKLIEMIKNNEINRSVGKEVFEKVFKEDIDPAAYVEEHGLKSMNDEGALKATIEEIVANNPKSVEDYKAGKKKAIGFLVGQTMKATQGKANPGIVNKILTEILDNM</sequence>
<evidence type="ECO:0000313" key="18">
    <source>
        <dbReference type="Proteomes" id="UP000188159"/>
    </source>
</evidence>
<evidence type="ECO:0000313" key="19">
    <source>
        <dbReference type="Proteomes" id="UP001644750"/>
    </source>
</evidence>
<keyword evidence="6 10" id="KW-0648">Protein biosynthesis</keyword>
<proteinExistence type="inferred from homology"/>
<evidence type="ECO:0000256" key="8">
    <source>
        <dbReference type="ARBA" id="ARBA00047380"/>
    </source>
</evidence>
<dbReference type="InterPro" id="IPR017959">
    <property type="entry name" value="Asn/Gln-tRNA_amidoTrfase_suB/E"/>
</dbReference>
<dbReference type="Proteomes" id="UP001644750">
    <property type="component" value="Unassembled WGS sequence"/>
</dbReference>
<dbReference type="GO" id="GO:0070681">
    <property type="term" value="P:glutaminyl-tRNAGln biosynthesis via transamidation"/>
    <property type="evidence" value="ECO:0007669"/>
    <property type="project" value="TreeGrafter"/>
</dbReference>
<evidence type="ECO:0000256" key="4">
    <source>
        <dbReference type="ARBA" id="ARBA00022741"/>
    </source>
</evidence>
<dbReference type="EC" id="6.3.5.-" evidence="10"/>
<evidence type="ECO:0000256" key="7">
    <source>
        <dbReference type="ARBA" id="ARBA00024799"/>
    </source>
</evidence>
<dbReference type="NCBIfam" id="NF004012">
    <property type="entry name" value="PRK05477.1-2"/>
    <property type="match status" value="1"/>
</dbReference>
<dbReference type="InterPro" id="IPR018027">
    <property type="entry name" value="Asn/Gln_amidotransferase"/>
</dbReference>
<keyword evidence="19" id="KW-1185">Reference proteome</keyword>
<evidence type="ECO:0000256" key="9">
    <source>
        <dbReference type="ARBA" id="ARBA00047913"/>
    </source>
</evidence>
<dbReference type="NCBIfam" id="NF004014">
    <property type="entry name" value="PRK05477.1-4"/>
    <property type="match status" value="1"/>
</dbReference>
<dbReference type="FunFam" id="1.10.10.410:FF:000001">
    <property type="entry name" value="Aspartyl/glutamyl-tRNA(Asn/Gln) amidotransferase subunit B"/>
    <property type="match status" value="1"/>
</dbReference>
<dbReference type="GO" id="GO:0016740">
    <property type="term" value="F:transferase activity"/>
    <property type="evidence" value="ECO:0007669"/>
    <property type="project" value="UniProtKB-KW"/>
</dbReference>
<accession>A0A173QUF0</accession>
<evidence type="ECO:0000313" key="15">
    <source>
        <dbReference type="EMBL" id="NSJ78573.1"/>
    </source>
</evidence>
<reference evidence="16 17" key="1">
    <citation type="submission" date="2015-09" db="EMBL/GenBank/DDBJ databases">
        <authorList>
            <consortium name="Pathogen Informatics"/>
        </authorList>
    </citation>
    <scope>NUCLEOTIDE SEQUENCE [LARGE SCALE GENOMIC DNA]</scope>
    <source>
        <strain evidence="13 17">2789STDY5608868</strain>
        <strain evidence="14 16">2789STDY5834908</strain>
    </source>
</reference>
<comment type="subunit">
    <text evidence="2 10">Heterotrimer of A, B and C subunits.</text>
</comment>
<dbReference type="SUPFAM" id="SSF89095">
    <property type="entry name" value="GatB/YqeY motif"/>
    <property type="match status" value="1"/>
</dbReference>
<evidence type="ECO:0000313" key="12">
    <source>
        <dbReference type="EMBL" id="AQP38826.1"/>
    </source>
</evidence>
<dbReference type="InterPro" id="IPR006075">
    <property type="entry name" value="Asn/Gln-tRNA_Trfase_suB/E_cat"/>
</dbReference>
<evidence type="ECO:0000313" key="17">
    <source>
        <dbReference type="Proteomes" id="UP000095598"/>
    </source>
</evidence>
<dbReference type="EMBL" id="CYXT01000001">
    <property type="protein sequence ID" value="CUM69230.1"/>
    <property type="molecule type" value="Genomic_DNA"/>
</dbReference>
<dbReference type="InterPro" id="IPR042114">
    <property type="entry name" value="GatB_C_1"/>
</dbReference>
<dbReference type="Proteomes" id="UP000095598">
    <property type="component" value="Unassembled WGS sequence"/>
</dbReference>
<evidence type="ECO:0000256" key="5">
    <source>
        <dbReference type="ARBA" id="ARBA00022840"/>
    </source>
</evidence>
<dbReference type="NCBIfam" id="TIGR00133">
    <property type="entry name" value="gatB"/>
    <property type="match status" value="1"/>
</dbReference>
<keyword evidence="13" id="KW-0808">Transferase</keyword>
<dbReference type="GO" id="GO:0050567">
    <property type="term" value="F:glutaminyl-tRNA synthase (glutamine-hydrolyzing) activity"/>
    <property type="evidence" value="ECO:0007669"/>
    <property type="project" value="UniProtKB-UniRule"/>
</dbReference>
<reference evidence="12 18" key="2">
    <citation type="journal article" date="2016" name="Sci. Rep.">
        <title>Accelerated dysbiosis of gut microbiota during aggravation of DSS-induced colitis by a butyrate-producing bacterium.</title>
        <authorList>
            <person name="Zhang Q."/>
            <person name="Wu Y."/>
            <person name="Wang J."/>
            <person name="Wu G."/>
            <person name="Long W."/>
            <person name="Xue Z."/>
            <person name="Wang L."/>
            <person name="Zhang X."/>
            <person name="Pang X."/>
            <person name="Zhao Y."/>
            <person name="Zhao L."/>
            <person name="Zhang C."/>
        </authorList>
    </citation>
    <scope>NUCLEOTIDE SEQUENCE [LARGE SCALE GENOMIC DNA]</scope>
    <source>
        <strain evidence="12 18">BPB5</strain>
    </source>
</reference>
<protein>
    <recommendedName>
        <fullName evidence="10">Aspartyl/glutamyl-tRNA(Asn/Gln) amidotransferase subunit B</fullName>
        <shortName evidence="10">Asp/Glu-ADT subunit B</shortName>
        <ecNumber evidence="10">6.3.5.-</ecNumber>
    </recommendedName>
</protein>
<dbReference type="Proteomes" id="UP000188159">
    <property type="component" value="Chromosome"/>
</dbReference>
<evidence type="ECO:0000256" key="3">
    <source>
        <dbReference type="ARBA" id="ARBA00022598"/>
    </source>
</evidence>
<dbReference type="PANTHER" id="PTHR11659:SF0">
    <property type="entry name" value="GLUTAMYL-TRNA(GLN) AMIDOTRANSFERASE SUBUNIT B, MITOCHONDRIAL"/>
    <property type="match status" value="1"/>
</dbReference>
<dbReference type="EMBL" id="JAAITB010000004">
    <property type="protein sequence ID" value="NSJ78573.1"/>
    <property type="molecule type" value="Genomic_DNA"/>
</dbReference>
<reference evidence="15" key="4">
    <citation type="submission" date="2020-02" db="EMBL/GenBank/DDBJ databases">
        <authorList>
            <person name="Littmann E."/>
            <person name="Sorbara M."/>
        </authorList>
    </citation>
    <scope>NUCLEOTIDE SEQUENCE</scope>
    <source>
        <strain evidence="15">MSK.14.57</strain>
    </source>
</reference>
<evidence type="ECO:0000256" key="2">
    <source>
        <dbReference type="ARBA" id="ARBA00011123"/>
    </source>
</evidence>
<dbReference type="PROSITE" id="PS01234">
    <property type="entry name" value="GATB"/>
    <property type="match status" value="1"/>
</dbReference>
<dbReference type="Pfam" id="PF02934">
    <property type="entry name" value="GatB_N"/>
    <property type="match status" value="1"/>
</dbReference>
<dbReference type="OrthoDB" id="9804078at2"/>
<dbReference type="SMART" id="SM00845">
    <property type="entry name" value="GatB_Yqey"/>
    <property type="match status" value="1"/>
</dbReference>
<dbReference type="InterPro" id="IPR017958">
    <property type="entry name" value="Gln-tRNA_amidoTrfase_suB_CS"/>
</dbReference>
<dbReference type="InterPro" id="IPR014746">
    <property type="entry name" value="Gln_synth/guanido_kin_cat_dom"/>
</dbReference>
<evidence type="ECO:0000313" key="14">
    <source>
        <dbReference type="EMBL" id="CUO92965.1"/>
    </source>
</evidence>
<dbReference type="HAMAP" id="MF_00121">
    <property type="entry name" value="GatB"/>
    <property type="match status" value="1"/>
</dbReference>
<dbReference type="Gene3D" id="1.10.150.380">
    <property type="entry name" value="GatB domain, N-terminal subdomain"/>
    <property type="match status" value="1"/>
</dbReference>
<comment type="catalytic activity">
    <reaction evidence="9 10">
        <text>L-glutamyl-tRNA(Gln) + L-glutamine + ATP + H2O = L-glutaminyl-tRNA(Gln) + L-glutamate + ADP + phosphate + H(+)</text>
        <dbReference type="Rhea" id="RHEA:17521"/>
        <dbReference type="Rhea" id="RHEA-COMP:9681"/>
        <dbReference type="Rhea" id="RHEA-COMP:9684"/>
        <dbReference type="ChEBI" id="CHEBI:15377"/>
        <dbReference type="ChEBI" id="CHEBI:15378"/>
        <dbReference type="ChEBI" id="CHEBI:29985"/>
        <dbReference type="ChEBI" id="CHEBI:30616"/>
        <dbReference type="ChEBI" id="CHEBI:43474"/>
        <dbReference type="ChEBI" id="CHEBI:58359"/>
        <dbReference type="ChEBI" id="CHEBI:78520"/>
        <dbReference type="ChEBI" id="CHEBI:78521"/>
        <dbReference type="ChEBI" id="CHEBI:456216"/>
    </reaction>
</comment>
<dbReference type="Proteomes" id="UP000095564">
    <property type="component" value="Unassembled WGS sequence"/>
</dbReference>
<dbReference type="GO" id="GO:0006412">
    <property type="term" value="P:translation"/>
    <property type="evidence" value="ECO:0007669"/>
    <property type="project" value="UniProtKB-UniRule"/>
</dbReference>
<evidence type="ECO:0000313" key="13">
    <source>
        <dbReference type="EMBL" id="CUM69230.1"/>
    </source>
</evidence>